<dbReference type="Proteomes" id="UP001168363">
    <property type="component" value="Unassembled WGS sequence"/>
</dbReference>
<name>A0ABT8TW46_9ACTN</name>
<comment type="caution">
    <text evidence="1">The sequence shown here is derived from an EMBL/GenBank/DDBJ whole genome shotgun (WGS) entry which is preliminary data.</text>
</comment>
<evidence type="ECO:0000313" key="1">
    <source>
        <dbReference type="EMBL" id="MDO3398183.1"/>
    </source>
</evidence>
<evidence type="ECO:0000313" key="2">
    <source>
        <dbReference type="Proteomes" id="UP001168363"/>
    </source>
</evidence>
<organism evidence="1 2">
    <name type="scientific">Nocardioides cremeus</name>
    <dbReference type="NCBI Taxonomy" id="3058044"/>
    <lineage>
        <taxon>Bacteria</taxon>
        <taxon>Bacillati</taxon>
        <taxon>Actinomycetota</taxon>
        <taxon>Actinomycetes</taxon>
        <taxon>Propionibacteriales</taxon>
        <taxon>Nocardioidaceae</taxon>
        <taxon>Nocardioides</taxon>
    </lineage>
</organism>
<gene>
    <name evidence="1" type="ORF">QWJ41_20895</name>
</gene>
<sequence>MVEFPGPPDVVVVVWGVVVSPEHGFLVVVELTGVEVELPGLTVVEVELPGLAGVELELPGLTVVEVELPGLA</sequence>
<accession>A0ABT8TW46</accession>
<keyword evidence="2" id="KW-1185">Reference proteome</keyword>
<feature type="non-terminal residue" evidence="1">
    <location>
        <position position="72"/>
    </location>
</feature>
<dbReference type="RefSeq" id="WP_302710398.1">
    <property type="nucleotide sequence ID" value="NZ_JAULSC010000113.1"/>
</dbReference>
<protein>
    <submittedName>
        <fullName evidence="1">Uncharacterized protein</fullName>
    </submittedName>
</protein>
<reference evidence="1" key="1">
    <citation type="submission" date="2023-06" db="EMBL/GenBank/DDBJ databases">
        <title>Genome sequence of Nocardioides sp. SOB44.</title>
        <authorList>
            <person name="Zhang G."/>
        </authorList>
    </citation>
    <scope>NUCLEOTIDE SEQUENCE</scope>
    <source>
        <strain evidence="1">SOB44</strain>
    </source>
</reference>
<proteinExistence type="predicted"/>
<dbReference type="EMBL" id="JAULSC010000113">
    <property type="protein sequence ID" value="MDO3398183.1"/>
    <property type="molecule type" value="Genomic_DNA"/>
</dbReference>